<dbReference type="Proteomes" id="UP001595457">
    <property type="component" value="Unassembled WGS sequence"/>
</dbReference>
<gene>
    <name evidence="2" type="ORF">ACFOJE_18745</name>
</gene>
<evidence type="ECO:0000313" key="2">
    <source>
        <dbReference type="EMBL" id="MFC2974237.1"/>
    </source>
</evidence>
<name>A0ABV7AXP1_9GAMM</name>
<protein>
    <recommendedName>
        <fullName evidence="4">Phasin family protein</fullName>
    </recommendedName>
</protein>
<feature type="region of interest" description="Disordered" evidence="1">
    <location>
        <begin position="174"/>
        <end position="194"/>
    </location>
</feature>
<evidence type="ECO:0000256" key="1">
    <source>
        <dbReference type="SAM" id="MobiDB-lite"/>
    </source>
</evidence>
<dbReference type="RefSeq" id="WP_377816287.1">
    <property type="nucleotide sequence ID" value="NZ_JBHRSJ010000034.1"/>
</dbReference>
<comment type="caution">
    <text evidence="2">The sequence shown here is derived from an EMBL/GenBank/DDBJ whole genome shotgun (WGS) entry which is preliminary data.</text>
</comment>
<accession>A0ABV7AXP1</accession>
<sequence>MDNVTSPNAGIDTKLSEALKHWSDYASESPQSLQALFGSFNPLKDNVQIVQHMLQALYLGWTPASLGRMNPTALTDACRELAELQKAAQDKGTDCCQRFLNTTLSVGQQIAESVQGAASPQDFLGSYLDASLGILRQYEYNARAQATAFGQIQSAYRAWLQKTLENLYAQPMAETGATSSLPAPTSTQDKSGSA</sequence>
<organism evidence="2 3">
    <name type="scientific">Azotobacter bryophylli</name>
    <dbReference type="NCBI Taxonomy" id="1986537"/>
    <lineage>
        <taxon>Bacteria</taxon>
        <taxon>Pseudomonadati</taxon>
        <taxon>Pseudomonadota</taxon>
        <taxon>Gammaproteobacteria</taxon>
        <taxon>Pseudomonadales</taxon>
        <taxon>Pseudomonadaceae</taxon>
        <taxon>Azotobacter</taxon>
    </lineage>
</organism>
<feature type="compositionally biased region" description="Polar residues" evidence="1">
    <location>
        <begin position="176"/>
        <end position="194"/>
    </location>
</feature>
<evidence type="ECO:0008006" key="4">
    <source>
        <dbReference type="Google" id="ProtNLM"/>
    </source>
</evidence>
<keyword evidence="3" id="KW-1185">Reference proteome</keyword>
<dbReference type="EMBL" id="JBHRSJ010000034">
    <property type="protein sequence ID" value="MFC2974237.1"/>
    <property type="molecule type" value="Genomic_DNA"/>
</dbReference>
<proteinExistence type="predicted"/>
<evidence type="ECO:0000313" key="3">
    <source>
        <dbReference type="Proteomes" id="UP001595457"/>
    </source>
</evidence>
<reference evidence="3" key="1">
    <citation type="journal article" date="2019" name="Int. J. Syst. Evol. Microbiol.">
        <title>The Global Catalogue of Microorganisms (GCM) 10K type strain sequencing project: providing services to taxonomists for standard genome sequencing and annotation.</title>
        <authorList>
            <consortium name="The Broad Institute Genomics Platform"/>
            <consortium name="The Broad Institute Genome Sequencing Center for Infectious Disease"/>
            <person name="Wu L."/>
            <person name="Ma J."/>
        </authorList>
    </citation>
    <scope>NUCLEOTIDE SEQUENCE [LARGE SCALE GENOMIC DNA]</scope>
    <source>
        <strain evidence="3">KCTC 62195</strain>
    </source>
</reference>